<sequence length="68" mass="7272">MLMHKQAACVKGLKYLKVPVNPSGGSNPSTLTIKSGIGRIDMSCGTLLKSNLTSGNMWNVKRPLDVRG</sequence>
<protein>
    <submittedName>
        <fullName evidence="1">Uncharacterized protein</fullName>
    </submittedName>
</protein>
<reference evidence="1 3" key="1">
    <citation type="submission" date="2018-02" db="EMBL/GenBank/DDBJ databases">
        <title>Draft genome of wild Prunus yedoensis var. nudiflora.</title>
        <authorList>
            <person name="Baek S."/>
            <person name="Kim J.-H."/>
            <person name="Choi K."/>
            <person name="Kim G.-B."/>
            <person name="Cho A."/>
            <person name="Jang H."/>
            <person name="Shin C.-H."/>
            <person name="Yu H.-J."/>
            <person name="Mun J.-H."/>
        </authorList>
    </citation>
    <scope>NUCLEOTIDE SEQUENCE [LARGE SCALE GENOMIC DNA]</scope>
    <source>
        <strain evidence="3">cv. Jeju island</strain>
        <tissue evidence="1">Leaf</tissue>
    </source>
</reference>
<gene>
    <name evidence="2" type="ORF">Pyn_34631</name>
    <name evidence="1" type="ORF">Pyn_36415</name>
</gene>
<name>A0A314Y6Y0_PRUYE</name>
<evidence type="ECO:0000313" key="1">
    <source>
        <dbReference type="EMBL" id="PQQ01983.1"/>
    </source>
</evidence>
<dbReference type="AlphaFoldDB" id="A0A314Y6Y0"/>
<accession>A0A314Y6Y0</accession>
<proteinExistence type="predicted"/>
<comment type="caution">
    <text evidence="1">The sequence shown here is derived from an EMBL/GenBank/DDBJ whole genome shotgun (WGS) entry which is preliminary data.</text>
</comment>
<dbReference type="EMBL" id="PJQY01000397">
    <property type="protein sequence ID" value="PQQ11477.1"/>
    <property type="molecule type" value="Genomic_DNA"/>
</dbReference>
<evidence type="ECO:0000313" key="3">
    <source>
        <dbReference type="Proteomes" id="UP000250321"/>
    </source>
</evidence>
<organism evidence="1 3">
    <name type="scientific">Prunus yedoensis var. nudiflora</name>
    <dbReference type="NCBI Taxonomy" id="2094558"/>
    <lineage>
        <taxon>Eukaryota</taxon>
        <taxon>Viridiplantae</taxon>
        <taxon>Streptophyta</taxon>
        <taxon>Embryophyta</taxon>
        <taxon>Tracheophyta</taxon>
        <taxon>Spermatophyta</taxon>
        <taxon>Magnoliopsida</taxon>
        <taxon>eudicotyledons</taxon>
        <taxon>Gunneridae</taxon>
        <taxon>Pentapetalae</taxon>
        <taxon>rosids</taxon>
        <taxon>fabids</taxon>
        <taxon>Rosales</taxon>
        <taxon>Rosaceae</taxon>
        <taxon>Amygdaloideae</taxon>
        <taxon>Amygdaleae</taxon>
        <taxon>Prunus</taxon>
    </lineage>
</organism>
<dbReference type="Proteomes" id="UP000250321">
    <property type="component" value="Unassembled WGS sequence"/>
</dbReference>
<evidence type="ECO:0000313" key="2">
    <source>
        <dbReference type="EMBL" id="PQQ11477.1"/>
    </source>
</evidence>
<dbReference type="EMBL" id="PJQY01001515">
    <property type="protein sequence ID" value="PQQ01983.1"/>
    <property type="molecule type" value="Genomic_DNA"/>
</dbReference>
<keyword evidence="3" id="KW-1185">Reference proteome</keyword>